<protein>
    <submittedName>
        <fullName evidence="2">Uncharacterized protein</fullName>
    </submittedName>
</protein>
<feature type="region of interest" description="Disordered" evidence="1">
    <location>
        <begin position="1"/>
        <end position="26"/>
    </location>
</feature>
<dbReference type="EMBL" id="LJIX01000006">
    <property type="protein sequence ID" value="KQL20037.1"/>
    <property type="molecule type" value="Genomic_DNA"/>
</dbReference>
<reference evidence="2 3" key="1">
    <citation type="submission" date="2015-09" db="EMBL/GenBank/DDBJ databases">
        <title>Genome sequencing project for genomic taxonomy and phylogenomics of Bacillus-like bacteria.</title>
        <authorList>
            <person name="Liu B."/>
            <person name="Wang J."/>
            <person name="Zhu Y."/>
            <person name="Liu G."/>
            <person name="Chen Q."/>
            <person name="Chen Z."/>
            <person name="Lan J."/>
            <person name="Che J."/>
            <person name="Ge C."/>
            <person name="Shi H."/>
            <person name="Pan Z."/>
            <person name="Liu X."/>
        </authorList>
    </citation>
    <scope>NUCLEOTIDE SEQUENCE [LARGE SCALE GENOMIC DNA]</scope>
    <source>
        <strain evidence="2 3">FJAT-18043</strain>
    </source>
</reference>
<dbReference type="AlphaFoldDB" id="A0A0Q3T9J5"/>
<evidence type="ECO:0000256" key="1">
    <source>
        <dbReference type="SAM" id="MobiDB-lite"/>
    </source>
</evidence>
<sequence>MSEPRQPGNQSLPDFNELNDRIIAKRRTTGPMLKIKTNLDPKDSTIDNPYLQNKNNTDLKTFRAFFEE</sequence>
<evidence type="ECO:0000313" key="3">
    <source>
        <dbReference type="Proteomes" id="UP000050996"/>
    </source>
</evidence>
<organism evidence="2 3">
    <name type="scientific">Cytobacillus solani</name>
    <dbReference type="NCBI Taxonomy" id="1637975"/>
    <lineage>
        <taxon>Bacteria</taxon>
        <taxon>Bacillati</taxon>
        <taxon>Bacillota</taxon>
        <taxon>Bacilli</taxon>
        <taxon>Bacillales</taxon>
        <taxon>Bacillaceae</taxon>
        <taxon>Cytobacillus</taxon>
    </lineage>
</organism>
<proteinExistence type="predicted"/>
<dbReference type="Proteomes" id="UP000050996">
    <property type="component" value="Unassembled WGS sequence"/>
</dbReference>
<name>A0A0Q3T9J5_9BACI</name>
<keyword evidence="3" id="KW-1185">Reference proteome</keyword>
<dbReference type="RefSeq" id="WP_056685255.1">
    <property type="nucleotide sequence ID" value="NZ_LJIX01000006.1"/>
</dbReference>
<comment type="caution">
    <text evidence="2">The sequence shown here is derived from an EMBL/GenBank/DDBJ whole genome shotgun (WGS) entry which is preliminary data.</text>
</comment>
<gene>
    <name evidence="2" type="ORF">AN957_16665</name>
</gene>
<evidence type="ECO:0000313" key="2">
    <source>
        <dbReference type="EMBL" id="KQL20037.1"/>
    </source>
</evidence>
<dbReference type="PATRIC" id="fig|1637975.4.peg.3252"/>
<accession>A0A0Q3T9J5</accession>